<evidence type="ECO:0000313" key="7">
    <source>
        <dbReference type="EnsemblMetazoa" id="XP_038066250.1"/>
    </source>
</evidence>
<protein>
    <recommendedName>
        <fullName evidence="6">Amino acid transporter transmembrane domain-containing protein</fullName>
    </recommendedName>
</protein>
<name>A0A914AQB8_PATMI</name>
<organism evidence="7 8">
    <name type="scientific">Patiria miniata</name>
    <name type="common">Bat star</name>
    <name type="synonym">Asterina miniata</name>
    <dbReference type="NCBI Taxonomy" id="46514"/>
    <lineage>
        <taxon>Eukaryota</taxon>
        <taxon>Metazoa</taxon>
        <taxon>Echinodermata</taxon>
        <taxon>Eleutherozoa</taxon>
        <taxon>Asterozoa</taxon>
        <taxon>Asteroidea</taxon>
        <taxon>Valvatacea</taxon>
        <taxon>Valvatida</taxon>
        <taxon>Asterinidae</taxon>
        <taxon>Patiria</taxon>
    </lineage>
</organism>
<proteinExistence type="predicted"/>
<feature type="transmembrane region" description="Helical" evidence="5">
    <location>
        <begin position="165"/>
        <end position="187"/>
    </location>
</feature>
<feature type="transmembrane region" description="Helical" evidence="5">
    <location>
        <begin position="194"/>
        <end position="214"/>
    </location>
</feature>
<evidence type="ECO:0000313" key="8">
    <source>
        <dbReference type="Proteomes" id="UP000887568"/>
    </source>
</evidence>
<evidence type="ECO:0000256" key="4">
    <source>
        <dbReference type="ARBA" id="ARBA00023136"/>
    </source>
</evidence>
<dbReference type="GeneID" id="119736278"/>
<dbReference type="GO" id="GO:0015179">
    <property type="term" value="F:L-amino acid transmembrane transporter activity"/>
    <property type="evidence" value="ECO:0007669"/>
    <property type="project" value="TreeGrafter"/>
</dbReference>
<dbReference type="FunFam" id="1.20.1740.10:FF:000052">
    <property type="entry name" value="Lysine histidine transporter-like 3"/>
    <property type="match status" value="1"/>
</dbReference>
<evidence type="ECO:0000256" key="5">
    <source>
        <dbReference type="SAM" id="Phobius"/>
    </source>
</evidence>
<keyword evidence="2 5" id="KW-0812">Transmembrane</keyword>
<evidence type="ECO:0000259" key="6">
    <source>
        <dbReference type="Pfam" id="PF01490"/>
    </source>
</evidence>
<evidence type="ECO:0000256" key="2">
    <source>
        <dbReference type="ARBA" id="ARBA00022692"/>
    </source>
</evidence>
<feature type="transmembrane region" description="Helical" evidence="5">
    <location>
        <begin position="47"/>
        <end position="71"/>
    </location>
</feature>
<feature type="transmembrane region" description="Helical" evidence="5">
    <location>
        <begin position="351"/>
        <end position="368"/>
    </location>
</feature>
<dbReference type="Gene3D" id="1.20.1740.10">
    <property type="entry name" value="Amino acid/polyamine transporter I"/>
    <property type="match status" value="1"/>
</dbReference>
<keyword evidence="8" id="KW-1185">Reference proteome</keyword>
<sequence length="464" mass="50407">MFDARSAPEVTMTPLSDKAELVTNEAPMDGCTDCHDKKPALVNRRGLTIITAAVFIVGEMAGGGILSLPAALKSAGWSGIMLLLFCAFLSAYTGVILGRSWQILKDRFPFYREHIRYPYPAIGFEAMGKAGRIAVTICVNVTLFSVTTVFLLVASDLFGGLLVKVHVHVSSCVWIPIFAIGLCPLTWLGTPKDFWPIAAGAAVSTGVACVLIVVQEIVDIGSVPDVQHPSPTFQSFFTAFGAILFAFGGHAIFPTVQHDMKDTRKFHWTVLVAYTIVVLYYLPVSVGGYVVYGDQLEPNILDTLTGGTITTIVIVMIMLHLTMGVIIVINPFCQEIEELLKIPLRFGWKRIVLRTVVMAAVVFLAETIPKFSVILNLIGGTTVTLLTFVFPSLFYVLLRIRPSPDGAWCPKNIAIWEYILHAEIILVGLVGGVASTYSEIYEIATAEGPTLSLPCYVVRNGTAG</sequence>
<dbReference type="InterPro" id="IPR013057">
    <property type="entry name" value="AA_transpt_TM"/>
</dbReference>
<dbReference type="PANTHER" id="PTHR22950">
    <property type="entry name" value="AMINO ACID TRANSPORTER"/>
    <property type="match status" value="1"/>
</dbReference>
<dbReference type="RefSeq" id="XP_038066250.1">
    <property type="nucleotide sequence ID" value="XM_038210322.1"/>
</dbReference>
<feature type="transmembrane region" description="Helical" evidence="5">
    <location>
        <begin position="77"/>
        <end position="97"/>
    </location>
</feature>
<feature type="transmembrane region" description="Helical" evidence="5">
    <location>
        <begin position="133"/>
        <end position="153"/>
    </location>
</feature>
<reference evidence="7" key="1">
    <citation type="submission" date="2022-11" db="UniProtKB">
        <authorList>
            <consortium name="EnsemblMetazoa"/>
        </authorList>
    </citation>
    <scope>IDENTIFICATION</scope>
</reference>
<comment type="subcellular location">
    <subcellularLocation>
        <location evidence="1">Membrane</location>
        <topology evidence="1">Multi-pass membrane protein</topology>
    </subcellularLocation>
</comment>
<feature type="transmembrane region" description="Helical" evidence="5">
    <location>
        <begin position="374"/>
        <end position="398"/>
    </location>
</feature>
<feature type="transmembrane region" description="Helical" evidence="5">
    <location>
        <begin position="304"/>
        <end position="330"/>
    </location>
</feature>
<dbReference type="PANTHER" id="PTHR22950:SF703">
    <property type="entry name" value="AMINO ACID TRANSPORTER TRANSMEMBRANE DOMAIN-CONTAINING PROTEIN"/>
    <property type="match status" value="1"/>
</dbReference>
<evidence type="ECO:0000256" key="3">
    <source>
        <dbReference type="ARBA" id="ARBA00022989"/>
    </source>
</evidence>
<dbReference type="OMA" id="AICYTVC"/>
<dbReference type="EnsemblMetazoa" id="XM_038210322.1">
    <property type="protein sequence ID" value="XP_038066250.1"/>
    <property type="gene ID" value="LOC119736278"/>
</dbReference>
<evidence type="ECO:0000256" key="1">
    <source>
        <dbReference type="ARBA" id="ARBA00004141"/>
    </source>
</evidence>
<dbReference type="OrthoDB" id="655540at2759"/>
<dbReference type="GO" id="GO:0005774">
    <property type="term" value="C:vacuolar membrane"/>
    <property type="evidence" value="ECO:0007669"/>
    <property type="project" value="TreeGrafter"/>
</dbReference>
<dbReference type="Proteomes" id="UP000887568">
    <property type="component" value="Unplaced"/>
</dbReference>
<feature type="transmembrane region" description="Helical" evidence="5">
    <location>
        <begin position="234"/>
        <end position="256"/>
    </location>
</feature>
<accession>A0A914AQB8</accession>
<dbReference type="AlphaFoldDB" id="A0A914AQB8"/>
<feature type="domain" description="Amino acid transporter transmembrane" evidence="6">
    <location>
        <begin position="47"/>
        <end position="418"/>
    </location>
</feature>
<feature type="transmembrane region" description="Helical" evidence="5">
    <location>
        <begin position="268"/>
        <end position="292"/>
    </location>
</feature>
<keyword evidence="4 5" id="KW-0472">Membrane</keyword>
<keyword evidence="3 5" id="KW-1133">Transmembrane helix</keyword>
<dbReference type="Pfam" id="PF01490">
    <property type="entry name" value="Aa_trans"/>
    <property type="match status" value="1"/>
</dbReference>